<dbReference type="InterPro" id="IPR048333">
    <property type="entry name" value="HA2_WH"/>
</dbReference>
<dbReference type="Pfam" id="PF21010">
    <property type="entry name" value="HA2_C"/>
    <property type="match status" value="1"/>
</dbReference>
<dbReference type="PROSITE" id="PS51194">
    <property type="entry name" value="HELICASE_CTER"/>
    <property type="match status" value="1"/>
</dbReference>
<evidence type="ECO:0000259" key="8">
    <source>
        <dbReference type="PROSITE" id="PS51192"/>
    </source>
</evidence>
<dbReference type="GO" id="GO:0003725">
    <property type="term" value="F:double-stranded RNA binding"/>
    <property type="evidence" value="ECO:0007669"/>
    <property type="project" value="TreeGrafter"/>
</dbReference>
<dbReference type="CDD" id="cd18791">
    <property type="entry name" value="SF2_C_RHA"/>
    <property type="match status" value="1"/>
</dbReference>
<evidence type="ECO:0000259" key="9">
    <source>
        <dbReference type="PROSITE" id="PS51194"/>
    </source>
</evidence>
<keyword evidence="4" id="KW-0347">Helicase</keyword>
<gene>
    <name evidence="10" type="ORF">BJ508DRAFT_378463</name>
</gene>
<feature type="compositionally biased region" description="Basic and acidic residues" evidence="7">
    <location>
        <begin position="803"/>
        <end position="815"/>
    </location>
</feature>
<protein>
    <recommendedName>
        <fullName evidence="1">RNA helicase</fullName>
        <ecNumber evidence="1">3.6.4.13</ecNumber>
    </recommendedName>
</protein>
<dbReference type="Pfam" id="PF04408">
    <property type="entry name" value="WHD_HA2"/>
    <property type="match status" value="1"/>
</dbReference>
<dbReference type="PANTHER" id="PTHR18934:SF118">
    <property type="entry name" value="ATP-DEPENDENT RNA HELICASE DHX33"/>
    <property type="match status" value="1"/>
</dbReference>
<evidence type="ECO:0000256" key="3">
    <source>
        <dbReference type="ARBA" id="ARBA00022801"/>
    </source>
</evidence>
<keyword evidence="11" id="KW-1185">Reference proteome</keyword>
<dbReference type="InterPro" id="IPR014001">
    <property type="entry name" value="Helicase_ATP-bd"/>
</dbReference>
<dbReference type="EMBL" id="ML119715">
    <property type="protein sequence ID" value="RPA78149.1"/>
    <property type="molecule type" value="Genomic_DNA"/>
</dbReference>
<dbReference type="InterPro" id="IPR001650">
    <property type="entry name" value="Helicase_C-like"/>
</dbReference>
<dbReference type="GO" id="GO:0005730">
    <property type="term" value="C:nucleolus"/>
    <property type="evidence" value="ECO:0007669"/>
    <property type="project" value="TreeGrafter"/>
</dbReference>
<dbReference type="Gene3D" id="3.40.50.300">
    <property type="entry name" value="P-loop containing nucleotide triphosphate hydrolases"/>
    <property type="match status" value="2"/>
</dbReference>
<dbReference type="GO" id="GO:0016787">
    <property type="term" value="F:hydrolase activity"/>
    <property type="evidence" value="ECO:0007669"/>
    <property type="project" value="UniProtKB-KW"/>
</dbReference>
<dbReference type="GO" id="GO:0005524">
    <property type="term" value="F:ATP binding"/>
    <property type="evidence" value="ECO:0007669"/>
    <property type="project" value="UniProtKB-KW"/>
</dbReference>
<sequence length="927" mass="103636">MPETDKRQEHFMNFLFLRFARTKHHHQHTTMAPPEPSIAAVVAPSKLQQVFSNKQQFVAEKSKPKPIEVAPEETKDEPTATEEVVEEGKKKKGKKGKSLAEVDWYALPIKKVVLEEQADEPAQKKRKREDSESTTAKRAATKATGGKPDQDHAQQIEFIKSSLLLPDLSNRKKKDLEKRLAWIEKLQEKERLGLTTKLPLREAEAPIPGRPNAQKSILAVRQSLPIWGYQEQIRTTLREKPILVMLGETGSGKSTQIGQFLLNEPWNKPGTLTLPTVDSEGAAKTRKVKTGTMIAITQPRRIAAISLARRVAQEMGVAVGAEVGYSVRFDANFDNRRTKIKFLTDGMLLQEMLTDPLLSRYSCVIVDEAHERSIGSDLILGFLKTLVKPGGERENALKVVVMSATVEVEKMARFFMRGIDSAIPAEGWEEGTEKVGVCKVEGRMYPVETLYTPSPVQDYLDAALRTIFQIHYAEPLPGDILCFLTGQEEIETLERIVNEYAKEMDKSVPKLLVLPLYAALSPQDQTTIFNPTPHRTRKVILATNIAETSITIPGICHVIDPGKVKTRQYRPTLGLESLLATPVSKSSALQRKGRAGREREGKCWRLYPQRVFDDLEENAKPEILRADVSSSLLTLKARGVTDVATFEFVDRPSKASILRGLEQLYYLEALDQTGNITPLGIEMSKLPLVPSLARALLEAKKRDVLDEVIDIVACLSTDNILLNPTSEEQREECAAARAALEPVGGSGDHVFFLACLRGWLGREKEERGAWAKRHWLSGRRLRMAADVRKQLYGMLKVPVPKTDKVEREEAEEKAKRSNRVVRGPEDSEDEDGEVDGMASETIRIDPRTNEAILKSLLKGYVTNTARLGPDGKYRTLFGGQQEIAIHPGSVLAARERRPACVLYGEFVFTTRGWGRVVSEVEEGWVVE</sequence>
<evidence type="ECO:0000256" key="1">
    <source>
        <dbReference type="ARBA" id="ARBA00012552"/>
    </source>
</evidence>
<dbReference type="OrthoDB" id="10253254at2759"/>
<evidence type="ECO:0000256" key="2">
    <source>
        <dbReference type="ARBA" id="ARBA00022741"/>
    </source>
</evidence>
<dbReference type="Pfam" id="PF07717">
    <property type="entry name" value="OB_NTP_bind"/>
    <property type="match status" value="1"/>
</dbReference>
<evidence type="ECO:0000256" key="7">
    <source>
        <dbReference type="SAM" id="MobiDB-lite"/>
    </source>
</evidence>
<feature type="compositionally biased region" description="Low complexity" evidence="7">
    <location>
        <begin position="134"/>
        <end position="147"/>
    </location>
</feature>
<dbReference type="InterPro" id="IPR027417">
    <property type="entry name" value="P-loop_NTPase"/>
</dbReference>
<dbReference type="SMART" id="SM00847">
    <property type="entry name" value="HA2"/>
    <property type="match status" value="1"/>
</dbReference>
<evidence type="ECO:0000256" key="4">
    <source>
        <dbReference type="ARBA" id="ARBA00022806"/>
    </source>
</evidence>
<dbReference type="InterPro" id="IPR011545">
    <property type="entry name" value="DEAD/DEAH_box_helicase_dom"/>
</dbReference>
<dbReference type="CDD" id="cd17917">
    <property type="entry name" value="DEXHc_RHA-like"/>
    <property type="match status" value="1"/>
</dbReference>
<evidence type="ECO:0000256" key="6">
    <source>
        <dbReference type="ARBA" id="ARBA00047984"/>
    </source>
</evidence>
<feature type="compositionally biased region" description="Basic and acidic residues" evidence="7">
    <location>
        <begin position="60"/>
        <end position="78"/>
    </location>
</feature>
<dbReference type="InterPro" id="IPR011709">
    <property type="entry name" value="DEAD-box_helicase_OB_fold"/>
</dbReference>
<feature type="region of interest" description="Disordered" evidence="7">
    <location>
        <begin position="118"/>
        <end position="152"/>
    </location>
</feature>
<feature type="region of interest" description="Disordered" evidence="7">
    <location>
        <begin position="803"/>
        <end position="836"/>
    </location>
</feature>
<dbReference type="PROSITE" id="PS00690">
    <property type="entry name" value="DEAH_ATP_HELICASE"/>
    <property type="match status" value="1"/>
</dbReference>
<dbReference type="Proteomes" id="UP000275078">
    <property type="component" value="Unassembled WGS sequence"/>
</dbReference>
<feature type="domain" description="Helicase ATP-binding" evidence="8">
    <location>
        <begin position="234"/>
        <end position="424"/>
    </location>
</feature>
<dbReference type="AlphaFoldDB" id="A0A3N4HWV4"/>
<keyword evidence="2" id="KW-0547">Nucleotide-binding</keyword>
<feature type="region of interest" description="Disordered" evidence="7">
    <location>
        <begin position="57"/>
        <end position="93"/>
    </location>
</feature>
<dbReference type="GO" id="GO:0003724">
    <property type="term" value="F:RNA helicase activity"/>
    <property type="evidence" value="ECO:0007669"/>
    <property type="project" value="UniProtKB-EC"/>
</dbReference>
<dbReference type="FunFam" id="3.40.50.300:FF:000145">
    <property type="entry name" value="probable ATP-dependent RNA helicase DHX40"/>
    <property type="match status" value="1"/>
</dbReference>
<proteinExistence type="predicted"/>
<evidence type="ECO:0000313" key="10">
    <source>
        <dbReference type="EMBL" id="RPA78149.1"/>
    </source>
</evidence>
<dbReference type="PANTHER" id="PTHR18934">
    <property type="entry name" value="ATP-DEPENDENT RNA HELICASE"/>
    <property type="match status" value="1"/>
</dbReference>
<feature type="domain" description="Helicase C-terminal" evidence="9">
    <location>
        <begin position="466"/>
        <end position="636"/>
    </location>
</feature>
<dbReference type="SMART" id="SM00487">
    <property type="entry name" value="DEXDc"/>
    <property type="match status" value="1"/>
</dbReference>
<keyword evidence="3 10" id="KW-0378">Hydrolase</keyword>
<dbReference type="Pfam" id="PF00270">
    <property type="entry name" value="DEAD"/>
    <property type="match status" value="1"/>
</dbReference>
<dbReference type="STRING" id="1160509.A0A3N4HWV4"/>
<dbReference type="GO" id="GO:0045943">
    <property type="term" value="P:positive regulation of transcription by RNA polymerase I"/>
    <property type="evidence" value="ECO:0007669"/>
    <property type="project" value="TreeGrafter"/>
</dbReference>
<dbReference type="PROSITE" id="PS51192">
    <property type="entry name" value="HELICASE_ATP_BIND_1"/>
    <property type="match status" value="1"/>
</dbReference>
<dbReference type="InterPro" id="IPR007502">
    <property type="entry name" value="Helicase-assoc_dom"/>
</dbReference>
<accession>A0A3N4HWV4</accession>
<dbReference type="SMART" id="SM00490">
    <property type="entry name" value="HELICc"/>
    <property type="match status" value="1"/>
</dbReference>
<comment type="catalytic activity">
    <reaction evidence="6">
        <text>ATP + H2O = ADP + phosphate + H(+)</text>
        <dbReference type="Rhea" id="RHEA:13065"/>
        <dbReference type="ChEBI" id="CHEBI:15377"/>
        <dbReference type="ChEBI" id="CHEBI:15378"/>
        <dbReference type="ChEBI" id="CHEBI:30616"/>
        <dbReference type="ChEBI" id="CHEBI:43474"/>
        <dbReference type="ChEBI" id="CHEBI:456216"/>
        <dbReference type="EC" id="3.6.4.13"/>
    </reaction>
</comment>
<dbReference type="Gene3D" id="1.20.120.1080">
    <property type="match status" value="1"/>
</dbReference>
<evidence type="ECO:0000313" key="11">
    <source>
        <dbReference type="Proteomes" id="UP000275078"/>
    </source>
</evidence>
<dbReference type="SUPFAM" id="SSF52540">
    <property type="entry name" value="P-loop containing nucleoside triphosphate hydrolases"/>
    <property type="match status" value="1"/>
</dbReference>
<dbReference type="InterPro" id="IPR002464">
    <property type="entry name" value="DNA/RNA_helicase_DEAH_CS"/>
</dbReference>
<keyword evidence="5" id="KW-0067">ATP-binding</keyword>
<organism evidence="10 11">
    <name type="scientific">Ascobolus immersus RN42</name>
    <dbReference type="NCBI Taxonomy" id="1160509"/>
    <lineage>
        <taxon>Eukaryota</taxon>
        <taxon>Fungi</taxon>
        <taxon>Dikarya</taxon>
        <taxon>Ascomycota</taxon>
        <taxon>Pezizomycotina</taxon>
        <taxon>Pezizomycetes</taxon>
        <taxon>Pezizales</taxon>
        <taxon>Ascobolaceae</taxon>
        <taxon>Ascobolus</taxon>
    </lineage>
</organism>
<evidence type="ECO:0000256" key="5">
    <source>
        <dbReference type="ARBA" id="ARBA00022840"/>
    </source>
</evidence>
<dbReference type="GO" id="GO:1990904">
    <property type="term" value="C:ribonucleoprotein complex"/>
    <property type="evidence" value="ECO:0007669"/>
    <property type="project" value="UniProtKB-ARBA"/>
</dbReference>
<name>A0A3N4HWV4_ASCIM</name>
<dbReference type="EC" id="3.6.4.13" evidence="1"/>
<dbReference type="Pfam" id="PF00271">
    <property type="entry name" value="Helicase_C"/>
    <property type="match status" value="1"/>
</dbReference>
<reference evidence="10 11" key="1">
    <citation type="journal article" date="2018" name="Nat. Ecol. Evol.">
        <title>Pezizomycetes genomes reveal the molecular basis of ectomycorrhizal truffle lifestyle.</title>
        <authorList>
            <person name="Murat C."/>
            <person name="Payen T."/>
            <person name="Noel B."/>
            <person name="Kuo A."/>
            <person name="Morin E."/>
            <person name="Chen J."/>
            <person name="Kohler A."/>
            <person name="Krizsan K."/>
            <person name="Balestrini R."/>
            <person name="Da Silva C."/>
            <person name="Montanini B."/>
            <person name="Hainaut M."/>
            <person name="Levati E."/>
            <person name="Barry K.W."/>
            <person name="Belfiori B."/>
            <person name="Cichocki N."/>
            <person name="Clum A."/>
            <person name="Dockter R.B."/>
            <person name="Fauchery L."/>
            <person name="Guy J."/>
            <person name="Iotti M."/>
            <person name="Le Tacon F."/>
            <person name="Lindquist E.A."/>
            <person name="Lipzen A."/>
            <person name="Malagnac F."/>
            <person name="Mello A."/>
            <person name="Molinier V."/>
            <person name="Miyauchi S."/>
            <person name="Poulain J."/>
            <person name="Riccioni C."/>
            <person name="Rubini A."/>
            <person name="Sitrit Y."/>
            <person name="Splivallo R."/>
            <person name="Traeger S."/>
            <person name="Wang M."/>
            <person name="Zifcakova L."/>
            <person name="Wipf D."/>
            <person name="Zambonelli A."/>
            <person name="Paolocci F."/>
            <person name="Nowrousian M."/>
            <person name="Ottonello S."/>
            <person name="Baldrian P."/>
            <person name="Spatafora J.W."/>
            <person name="Henrissat B."/>
            <person name="Nagy L.G."/>
            <person name="Aury J.M."/>
            <person name="Wincker P."/>
            <person name="Grigoriev I.V."/>
            <person name="Bonfante P."/>
            <person name="Martin F.M."/>
        </authorList>
    </citation>
    <scope>NUCLEOTIDE SEQUENCE [LARGE SCALE GENOMIC DNA]</scope>
    <source>
        <strain evidence="10 11">RN42</strain>
    </source>
</reference>